<dbReference type="GO" id="GO:0004364">
    <property type="term" value="F:glutathione transferase activity"/>
    <property type="evidence" value="ECO:0007669"/>
    <property type="project" value="TreeGrafter"/>
</dbReference>
<dbReference type="GO" id="GO:0006749">
    <property type="term" value="P:glutathione metabolic process"/>
    <property type="evidence" value="ECO:0007669"/>
    <property type="project" value="TreeGrafter"/>
</dbReference>
<evidence type="ECO:0000259" key="2">
    <source>
        <dbReference type="PROSITE" id="PS50404"/>
    </source>
</evidence>
<dbReference type="InterPro" id="IPR040079">
    <property type="entry name" value="Glutathione_S-Trfase"/>
</dbReference>
<dbReference type="PANTHER" id="PTHR42673">
    <property type="entry name" value="MALEYLACETOACETATE ISOMERASE"/>
    <property type="match status" value="1"/>
</dbReference>
<comment type="similarity">
    <text evidence="1">Belongs to the GST superfamily. Zeta family.</text>
</comment>
<dbReference type="SUPFAM" id="SSF52833">
    <property type="entry name" value="Thioredoxin-like"/>
    <property type="match status" value="1"/>
</dbReference>
<dbReference type="GO" id="GO:0005737">
    <property type="term" value="C:cytoplasm"/>
    <property type="evidence" value="ECO:0007669"/>
    <property type="project" value="InterPro"/>
</dbReference>
<feature type="domain" description="GST N-terminal" evidence="2">
    <location>
        <begin position="1"/>
        <end position="81"/>
    </location>
</feature>
<dbReference type="InterPro" id="IPR036249">
    <property type="entry name" value="Thioredoxin-like_sf"/>
</dbReference>
<comment type="caution">
    <text evidence="3">The sequence shown here is derived from an EMBL/GenBank/DDBJ whole genome shotgun (WGS) entry which is preliminary data.</text>
</comment>
<gene>
    <name evidence="3" type="ORF">RSO01_21710</name>
</gene>
<evidence type="ECO:0000256" key="1">
    <source>
        <dbReference type="ARBA" id="ARBA00010007"/>
    </source>
</evidence>
<dbReference type="PANTHER" id="PTHR42673:SF21">
    <property type="entry name" value="GLUTATHIONE S-TRANSFERASE YFCF"/>
    <property type="match status" value="1"/>
</dbReference>
<dbReference type="InterPro" id="IPR005955">
    <property type="entry name" value="GST_Zeta"/>
</dbReference>
<dbReference type="Pfam" id="PF13409">
    <property type="entry name" value="GST_N_2"/>
    <property type="match status" value="1"/>
</dbReference>
<dbReference type="Gene3D" id="3.40.30.10">
    <property type="entry name" value="Glutaredoxin"/>
    <property type="match status" value="1"/>
</dbReference>
<dbReference type="AlphaFoldDB" id="A0A512N7P9"/>
<organism evidence="3 4">
    <name type="scientific">Reyranella soli</name>
    <dbReference type="NCBI Taxonomy" id="1230389"/>
    <lineage>
        <taxon>Bacteria</taxon>
        <taxon>Pseudomonadati</taxon>
        <taxon>Pseudomonadota</taxon>
        <taxon>Alphaproteobacteria</taxon>
        <taxon>Hyphomicrobiales</taxon>
        <taxon>Reyranellaceae</taxon>
        <taxon>Reyranella</taxon>
    </lineage>
</organism>
<dbReference type="NCBIfam" id="TIGR01262">
    <property type="entry name" value="maiA"/>
    <property type="match status" value="1"/>
</dbReference>
<accession>A0A512N7P9</accession>
<dbReference type="GO" id="GO:0016034">
    <property type="term" value="F:maleylacetoacetate isomerase activity"/>
    <property type="evidence" value="ECO:0007669"/>
    <property type="project" value="TreeGrafter"/>
</dbReference>
<dbReference type="SFLD" id="SFLDG00358">
    <property type="entry name" value="Main_(cytGST)"/>
    <property type="match status" value="1"/>
</dbReference>
<protein>
    <recommendedName>
        <fullName evidence="2">GST N-terminal domain-containing protein</fullName>
    </recommendedName>
</protein>
<proteinExistence type="inferred from homology"/>
<dbReference type="InterPro" id="IPR034333">
    <property type="entry name" value="GST_Zeta_N"/>
</dbReference>
<dbReference type="SFLD" id="SFLDS00019">
    <property type="entry name" value="Glutathione_Transferase_(cytos"/>
    <property type="match status" value="1"/>
</dbReference>
<sequence>MFKLFTYWRSSTAYRVRIAMNLKGLAYEPVYVSIPKLEHKAPSYLAVNPQGLVPALVEDGKLVAQSLAILEYLEERTPRPALLPEGRHERAYVRALTQIVGCEIHPLNNVRVLKYLEQRLQVSADAKLAWYRDWMAEGLASF</sequence>
<dbReference type="Proteomes" id="UP000321058">
    <property type="component" value="Unassembled WGS sequence"/>
</dbReference>
<dbReference type="InterPro" id="IPR036282">
    <property type="entry name" value="Glutathione-S-Trfase_C_sf"/>
</dbReference>
<dbReference type="EMBL" id="BKAJ01000033">
    <property type="protein sequence ID" value="GEP55005.1"/>
    <property type="molecule type" value="Genomic_DNA"/>
</dbReference>
<dbReference type="Gene3D" id="1.20.1050.10">
    <property type="match status" value="1"/>
</dbReference>
<dbReference type="GO" id="GO:0006559">
    <property type="term" value="P:L-phenylalanine catabolic process"/>
    <property type="evidence" value="ECO:0007669"/>
    <property type="project" value="TreeGrafter"/>
</dbReference>
<dbReference type="SUPFAM" id="SSF47616">
    <property type="entry name" value="GST C-terminal domain-like"/>
    <property type="match status" value="1"/>
</dbReference>
<dbReference type="CDD" id="cd03042">
    <property type="entry name" value="GST_N_Zeta"/>
    <property type="match status" value="1"/>
</dbReference>
<dbReference type="InterPro" id="IPR004045">
    <property type="entry name" value="Glutathione_S-Trfase_N"/>
</dbReference>
<reference evidence="3 4" key="1">
    <citation type="submission" date="2019-07" db="EMBL/GenBank/DDBJ databases">
        <title>Whole genome shotgun sequence of Reyranella soli NBRC 108950.</title>
        <authorList>
            <person name="Hosoyama A."/>
            <person name="Uohara A."/>
            <person name="Ohji S."/>
            <person name="Ichikawa N."/>
        </authorList>
    </citation>
    <scope>NUCLEOTIDE SEQUENCE [LARGE SCALE GENOMIC DNA]</scope>
    <source>
        <strain evidence="3 4">NBRC 108950</strain>
    </source>
</reference>
<evidence type="ECO:0000313" key="4">
    <source>
        <dbReference type="Proteomes" id="UP000321058"/>
    </source>
</evidence>
<keyword evidence="4" id="KW-1185">Reference proteome</keyword>
<name>A0A512N7P9_9HYPH</name>
<dbReference type="RefSeq" id="WP_218037308.1">
    <property type="nucleotide sequence ID" value="NZ_BKAJ01000033.1"/>
</dbReference>
<evidence type="ECO:0000313" key="3">
    <source>
        <dbReference type="EMBL" id="GEP55005.1"/>
    </source>
</evidence>
<dbReference type="PROSITE" id="PS50404">
    <property type="entry name" value="GST_NTER"/>
    <property type="match status" value="1"/>
</dbReference>